<dbReference type="Proteomes" id="UP000268829">
    <property type="component" value="Unassembled WGS sequence"/>
</dbReference>
<sequence>MEKTVEGLLDGLLKVTQRLEEVVSVKGSEPEEWLSLLDERENLILQIQKHELASESLSFSQKQQLEQIYEINQRLIPKMDVRKQAVQKQLNNLQRTKLAMNSYNEDGPNCYGAFFDRKK</sequence>
<keyword evidence="9" id="KW-1185">Reference proteome</keyword>
<gene>
    <name evidence="8" type="ORF">EDM57_18725</name>
</gene>
<evidence type="ECO:0000256" key="7">
    <source>
        <dbReference type="ARBA" id="ARBA00093797"/>
    </source>
</evidence>
<dbReference type="EMBL" id="RHHS01000046">
    <property type="protein sequence ID" value="RNB53837.1"/>
    <property type="molecule type" value="Genomic_DNA"/>
</dbReference>
<dbReference type="Pfam" id="PF05400">
    <property type="entry name" value="FliT"/>
    <property type="match status" value="1"/>
</dbReference>
<evidence type="ECO:0000256" key="3">
    <source>
        <dbReference type="ARBA" id="ARBA00022795"/>
    </source>
</evidence>
<keyword evidence="4" id="KW-0143">Chaperone</keyword>
<name>A0A3M8AT77_9BACL</name>
<keyword evidence="2" id="KW-0963">Cytoplasm</keyword>
<comment type="subcellular location">
    <subcellularLocation>
        <location evidence="1">Cytoplasm</location>
        <location evidence="1">Cytosol</location>
    </subcellularLocation>
</comment>
<keyword evidence="8" id="KW-0969">Cilium</keyword>
<keyword evidence="3" id="KW-1005">Bacterial flagellum biogenesis</keyword>
<comment type="similarity">
    <text evidence="6">Belongs to the bacillales FliT family.</text>
</comment>
<proteinExistence type="inferred from homology"/>
<dbReference type="RefSeq" id="WP_122906213.1">
    <property type="nucleotide sequence ID" value="NZ_RHHS01000046.1"/>
</dbReference>
<keyword evidence="8" id="KW-0282">Flagellum</keyword>
<evidence type="ECO:0000256" key="4">
    <source>
        <dbReference type="ARBA" id="ARBA00023186"/>
    </source>
</evidence>
<evidence type="ECO:0000256" key="6">
    <source>
        <dbReference type="ARBA" id="ARBA00093785"/>
    </source>
</evidence>
<organism evidence="8 9">
    <name type="scientific">Brevibacillus gelatini</name>
    <dbReference type="NCBI Taxonomy" id="1655277"/>
    <lineage>
        <taxon>Bacteria</taxon>
        <taxon>Bacillati</taxon>
        <taxon>Bacillota</taxon>
        <taxon>Bacilli</taxon>
        <taxon>Bacillales</taxon>
        <taxon>Paenibacillaceae</taxon>
        <taxon>Brevibacillus</taxon>
    </lineage>
</organism>
<dbReference type="OrthoDB" id="2468366at2"/>
<evidence type="ECO:0000313" key="8">
    <source>
        <dbReference type="EMBL" id="RNB53837.1"/>
    </source>
</evidence>
<reference evidence="8 9" key="1">
    <citation type="submission" date="2018-10" db="EMBL/GenBank/DDBJ databases">
        <title>Phylogenomics of Brevibacillus.</title>
        <authorList>
            <person name="Dunlap C."/>
        </authorList>
    </citation>
    <scope>NUCLEOTIDE SEQUENCE [LARGE SCALE GENOMIC DNA]</scope>
    <source>
        <strain evidence="8 9">DSM 100115</strain>
    </source>
</reference>
<evidence type="ECO:0000256" key="1">
    <source>
        <dbReference type="ARBA" id="ARBA00004514"/>
    </source>
</evidence>
<comment type="function">
    <text evidence="5">May act as an export chaperone for the filament capping protein FliD.</text>
</comment>
<dbReference type="InterPro" id="IPR008622">
    <property type="entry name" value="FliT"/>
</dbReference>
<accession>A0A3M8AT77</accession>
<comment type="caution">
    <text evidence="8">The sequence shown here is derived from an EMBL/GenBank/DDBJ whole genome shotgun (WGS) entry which is preliminary data.</text>
</comment>
<evidence type="ECO:0000313" key="9">
    <source>
        <dbReference type="Proteomes" id="UP000268829"/>
    </source>
</evidence>
<evidence type="ECO:0000256" key="2">
    <source>
        <dbReference type="ARBA" id="ARBA00022490"/>
    </source>
</evidence>
<keyword evidence="8" id="KW-0966">Cell projection</keyword>
<dbReference type="AlphaFoldDB" id="A0A3M8AT77"/>
<protein>
    <recommendedName>
        <fullName evidence="7">Flagellar protein FliT</fullName>
    </recommendedName>
</protein>
<evidence type="ECO:0000256" key="5">
    <source>
        <dbReference type="ARBA" id="ARBA00093765"/>
    </source>
</evidence>